<dbReference type="Proteomes" id="UP000613743">
    <property type="component" value="Unassembled WGS sequence"/>
</dbReference>
<organism evidence="5 6">
    <name type="scientific">Shewanella gelidii</name>
    <dbReference type="NCBI Taxonomy" id="1642821"/>
    <lineage>
        <taxon>Bacteria</taxon>
        <taxon>Pseudomonadati</taxon>
        <taxon>Pseudomonadota</taxon>
        <taxon>Gammaproteobacteria</taxon>
        <taxon>Alteromonadales</taxon>
        <taxon>Shewanellaceae</taxon>
        <taxon>Shewanella</taxon>
    </lineage>
</organism>
<dbReference type="InterPro" id="IPR042070">
    <property type="entry name" value="PucR_C-HTH_sf"/>
</dbReference>
<dbReference type="Pfam" id="PF05651">
    <property type="entry name" value="Diacid_rec"/>
    <property type="match status" value="1"/>
</dbReference>
<dbReference type="PANTHER" id="PTHR33744:SF15">
    <property type="entry name" value="CARBOHYDRATE DIACID REGULATOR"/>
    <property type="match status" value="1"/>
</dbReference>
<dbReference type="AlphaFoldDB" id="A0A917JMK1"/>
<evidence type="ECO:0000259" key="3">
    <source>
        <dbReference type="Pfam" id="PF13556"/>
    </source>
</evidence>
<dbReference type="Gene3D" id="1.10.10.2840">
    <property type="entry name" value="PucR C-terminal helix-turn-helix domain"/>
    <property type="match status" value="1"/>
</dbReference>
<dbReference type="EMBL" id="BMPZ01000001">
    <property type="protein sequence ID" value="GGI71994.1"/>
    <property type="molecule type" value="Genomic_DNA"/>
</dbReference>
<evidence type="ECO:0000256" key="1">
    <source>
        <dbReference type="ARBA" id="ARBA00006754"/>
    </source>
</evidence>
<protein>
    <submittedName>
        <fullName evidence="5">XRE family transcriptional regulator</fullName>
    </submittedName>
</protein>
<evidence type="ECO:0000313" key="6">
    <source>
        <dbReference type="Proteomes" id="UP000613743"/>
    </source>
</evidence>
<feature type="domain" description="PucR C-terminal helix-turn-helix" evidence="3">
    <location>
        <begin position="322"/>
        <end position="378"/>
    </location>
</feature>
<dbReference type="InterPro" id="IPR025736">
    <property type="entry name" value="PucR_C-HTH_dom"/>
</dbReference>
<accession>A0A917JMK1</accession>
<reference evidence="5" key="1">
    <citation type="journal article" date="2014" name="Int. J. Syst. Evol. Microbiol.">
        <title>Complete genome sequence of Corynebacterium casei LMG S-19264T (=DSM 44701T), isolated from a smear-ripened cheese.</title>
        <authorList>
            <consortium name="US DOE Joint Genome Institute (JGI-PGF)"/>
            <person name="Walter F."/>
            <person name="Albersmeier A."/>
            <person name="Kalinowski J."/>
            <person name="Ruckert C."/>
        </authorList>
    </citation>
    <scope>NUCLEOTIDE SEQUENCE</scope>
    <source>
        <strain evidence="5">JCM 30804</strain>
    </source>
</reference>
<dbReference type="InterPro" id="IPR041522">
    <property type="entry name" value="CdaR_GGDEF"/>
</dbReference>
<reference evidence="5" key="2">
    <citation type="submission" date="2020-09" db="EMBL/GenBank/DDBJ databases">
        <authorList>
            <person name="Sun Q."/>
            <person name="Ohkuma M."/>
        </authorList>
    </citation>
    <scope>NUCLEOTIDE SEQUENCE</scope>
    <source>
        <strain evidence="5">JCM 30804</strain>
    </source>
</reference>
<evidence type="ECO:0000313" key="5">
    <source>
        <dbReference type="EMBL" id="GGI71994.1"/>
    </source>
</evidence>
<dbReference type="RefSeq" id="WP_188917778.1">
    <property type="nucleotide sequence ID" value="NZ_BMPZ01000001.1"/>
</dbReference>
<gene>
    <name evidence="5" type="primary">cdaR</name>
    <name evidence="5" type="ORF">GCM10009332_06710</name>
</gene>
<keyword evidence="6" id="KW-1185">Reference proteome</keyword>
<sequence length="386" mass="43628">MQMNTSIARQIVERAMKIIKYSVNVMDEHGRIIGSGDPSRLNERHEGAVLAINDNRVVEIDQATAQQLKGVRPGINLPIVYQQSVIGVVGVSGDPERVYNYGELVKMTAELIVEQAVLMSQVQWNKRHREELVQQLINGSELSDAQLLSIAERLALDLSQPRIAAILKVYPKKGQDLSPEHMQQLVHLLEYPERDNLVGVPSVSMNEIVVLKPITMNADGWSRSIEAKRVQKLMKRIAADTDFNIKISLGDYFPTLQGLSQSYRSAKATMDAIATDSTNHVAFYQDHILSVLLNGLDTDHWRQQVLQQPLVELKANDSHGLLLKTLQTFFKQNCDLAQTCKKLHIHRNTLRYRLERISAITTLNISDLNDKTRLYLAILSESEKKH</sequence>
<feature type="domain" description="CdaR GGDEF-like" evidence="4">
    <location>
        <begin position="143"/>
        <end position="271"/>
    </location>
</feature>
<feature type="domain" description="Putative sugar diacid recognition" evidence="2">
    <location>
        <begin position="4"/>
        <end position="136"/>
    </location>
</feature>
<name>A0A917JMK1_9GAMM</name>
<comment type="caution">
    <text evidence="5">The sequence shown here is derived from an EMBL/GenBank/DDBJ whole genome shotgun (WGS) entry which is preliminary data.</text>
</comment>
<comment type="similarity">
    <text evidence="1">Belongs to the CdaR family.</text>
</comment>
<dbReference type="Pfam" id="PF17853">
    <property type="entry name" value="GGDEF_2"/>
    <property type="match status" value="1"/>
</dbReference>
<dbReference type="InterPro" id="IPR008599">
    <property type="entry name" value="Diacid_rec"/>
</dbReference>
<evidence type="ECO:0000259" key="4">
    <source>
        <dbReference type="Pfam" id="PF17853"/>
    </source>
</evidence>
<dbReference type="InterPro" id="IPR051448">
    <property type="entry name" value="CdaR-like_regulators"/>
</dbReference>
<proteinExistence type="inferred from homology"/>
<dbReference type="PANTHER" id="PTHR33744">
    <property type="entry name" value="CARBOHYDRATE DIACID REGULATOR"/>
    <property type="match status" value="1"/>
</dbReference>
<dbReference type="Pfam" id="PF13556">
    <property type="entry name" value="HTH_30"/>
    <property type="match status" value="1"/>
</dbReference>
<evidence type="ECO:0000259" key="2">
    <source>
        <dbReference type="Pfam" id="PF05651"/>
    </source>
</evidence>